<dbReference type="EMBL" id="BMZB01000009">
    <property type="protein sequence ID" value="GGZ45217.1"/>
    <property type="molecule type" value="Genomic_DNA"/>
</dbReference>
<dbReference type="Proteomes" id="UP000662572">
    <property type="component" value="Unassembled WGS sequence"/>
</dbReference>
<reference evidence="1" key="2">
    <citation type="submission" date="2020-09" db="EMBL/GenBank/DDBJ databases">
        <authorList>
            <person name="Sun Q."/>
            <person name="Kim S."/>
        </authorList>
    </citation>
    <scope>NUCLEOTIDE SEQUENCE</scope>
    <source>
        <strain evidence="1">KCTC 32296</strain>
    </source>
</reference>
<dbReference type="AlphaFoldDB" id="A0A918QGU4"/>
<reference evidence="1" key="1">
    <citation type="journal article" date="2014" name="Int. J. Syst. Evol. Microbiol.">
        <title>Complete genome sequence of Corynebacterium casei LMG S-19264T (=DSM 44701T), isolated from a smear-ripened cheese.</title>
        <authorList>
            <consortium name="US DOE Joint Genome Institute (JGI-PGF)"/>
            <person name="Walter F."/>
            <person name="Albersmeier A."/>
            <person name="Kalinowski J."/>
            <person name="Ruckert C."/>
        </authorList>
    </citation>
    <scope>NUCLEOTIDE SEQUENCE</scope>
    <source>
        <strain evidence="1">KCTC 32296</strain>
    </source>
</reference>
<dbReference type="InterPro" id="IPR004194">
    <property type="entry name" value="Restrct_endonuc_II_BamHI"/>
</dbReference>
<dbReference type="GO" id="GO:0000287">
    <property type="term" value="F:magnesium ion binding"/>
    <property type="evidence" value="ECO:0007669"/>
    <property type="project" value="InterPro"/>
</dbReference>
<evidence type="ECO:0000313" key="2">
    <source>
        <dbReference type="Proteomes" id="UP000662572"/>
    </source>
</evidence>
<accession>A0A918QGU4</accession>
<sequence>MNKLSISIKAGLVDAGVLIVPSRAFYEHLTDRVGNIGELSGYLEMWAGLGASIPRGMLAISVVEHDSLTDDLTVPYLPRGDDGRAKEGRAKL</sequence>
<dbReference type="GO" id="GO:0009036">
    <property type="term" value="F:type II site-specific deoxyribonuclease activity"/>
    <property type="evidence" value="ECO:0007669"/>
    <property type="project" value="InterPro"/>
</dbReference>
<dbReference type="InterPro" id="IPR011335">
    <property type="entry name" value="Restrct_endonuc-II-like"/>
</dbReference>
<dbReference type="Pfam" id="PF02923">
    <property type="entry name" value="BamHI"/>
    <property type="match status" value="1"/>
</dbReference>
<name>A0A918QGU4_9CAUL</name>
<keyword evidence="2" id="KW-1185">Reference proteome</keyword>
<comment type="caution">
    <text evidence="1">The sequence shown here is derived from an EMBL/GenBank/DDBJ whole genome shotgun (WGS) entry which is preliminary data.</text>
</comment>
<dbReference type="InterPro" id="IPR011338">
    <property type="entry name" value="BamHI/BglII/BstY"/>
</dbReference>
<dbReference type="SUPFAM" id="SSF52980">
    <property type="entry name" value="Restriction endonuclease-like"/>
    <property type="match status" value="1"/>
</dbReference>
<evidence type="ECO:0000313" key="1">
    <source>
        <dbReference type="EMBL" id="GGZ45217.1"/>
    </source>
</evidence>
<organism evidence="1 2">
    <name type="scientific">Asticcacaulis endophyticus</name>
    <dbReference type="NCBI Taxonomy" id="1395890"/>
    <lineage>
        <taxon>Bacteria</taxon>
        <taxon>Pseudomonadati</taxon>
        <taxon>Pseudomonadota</taxon>
        <taxon>Alphaproteobacteria</taxon>
        <taxon>Caulobacterales</taxon>
        <taxon>Caulobacteraceae</taxon>
        <taxon>Asticcacaulis</taxon>
    </lineage>
</organism>
<dbReference type="Gene3D" id="3.40.91.20">
    <property type="match status" value="1"/>
</dbReference>
<dbReference type="GO" id="GO:0003677">
    <property type="term" value="F:DNA binding"/>
    <property type="evidence" value="ECO:0007669"/>
    <property type="project" value="InterPro"/>
</dbReference>
<dbReference type="GO" id="GO:0009307">
    <property type="term" value="P:DNA restriction-modification system"/>
    <property type="evidence" value="ECO:0007669"/>
    <property type="project" value="InterPro"/>
</dbReference>
<gene>
    <name evidence="1" type="ORF">GCM10011273_34890</name>
</gene>
<proteinExistence type="predicted"/>
<protein>
    <submittedName>
        <fullName evidence="1">Uncharacterized protein</fullName>
    </submittedName>
</protein>